<gene>
    <name evidence="6" type="ORF">CKF58_05900</name>
</gene>
<reference evidence="6 7" key="1">
    <citation type="submission" date="2017-08" db="EMBL/GenBank/DDBJ databases">
        <title>Reclassification of Bisgaard taxon 37 and 44.</title>
        <authorList>
            <person name="Christensen H."/>
        </authorList>
    </citation>
    <scope>NUCLEOTIDE SEQUENCE [LARGE SCALE GENOMIC DNA]</scope>
    <source>
        <strain evidence="6 7">111</strain>
    </source>
</reference>
<dbReference type="Proteomes" id="UP000265916">
    <property type="component" value="Unassembled WGS sequence"/>
</dbReference>
<evidence type="ECO:0000256" key="2">
    <source>
        <dbReference type="ARBA" id="ARBA00008854"/>
    </source>
</evidence>
<dbReference type="InterPro" id="IPR023353">
    <property type="entry name" value="LemA-like_dom_sf"/>
</dbReference>
<dbReference type="RefSeq" id="WP_119531935.1">
    <property type="nucleotide sequence ID" value="NZ_JBHSSP010000044.1"/>
</dbReference>
<evidence type="ECO:0000256" key="5">
    <source>
        <dbReference type="ARBA" id="ARBA00023136"/>
    </source>
</evidence>
<protein>
    <submittedName>
        <fullName evidence="6">LemA family protein</fullName>
    </submittedName>
</protein>
<dbReference type="EMBL" id="NRJG01000106">
    <property type="protein sequence ID" value="RIY36460.1"/>
    <property type="molecule type" value="Genomic_DNA"/>
</dbReference>
<keyword evidence="3" id="KW-0812">Transmembrane</keyword>
<dbReference type="PANTHER" id="PTHR34478">
    <property type="entry name" value="PROTEIN LEMA"/>
    <property type="match status" value="1"/>
</dbReference>
<evidence type="ECO:0000256" key="3">
    <source>
        <dbReference type="ARBA" id="ARBA00022692"/>
    </source>
</evidence>
<name>A0A3A1YHC0_9GAMM</name>
<evidence type="ECO:0000256" key="1">
    <source>
        <dbReference type="ARBA" id="ARBA00004167"/>
    </source>
</evidence>
<evidence type="ECO:0000256" key="4">
    <source>
        <dbReference type="ARBA" id="ARBA00022989"/>
    </source>
</evidence>
<dbReference type="AlphaFoldDB" id="A0A3A1YHC0"/>
<comment type="caution">
    <text evidence="6">The sequence shown here is derived from an EMBL/GenBank/DDBJ whole genome shotgun (WGS) entry which is preliminary data.</text>
</comment>
<sequence length="198" mass="22251">MKIKHIIWLVLLAVVVFLGFRSVSTYNKLSAYEQDVQLSWAQVETQFQRRYDLIPNLVNTIKGQANFESKTLEDIVKARASASSIKVSADDLTPEKLAQLQSEQNNLSTALGRLLMVTENYPTLKANEGFLNLQNQLEGIENRIAFARDDFNAKVRLYNAQLVTFPNNLYAKILGFKVKPYFTATAGAENAPTVDFGN</sequence>
<comment type="subcellular location">
    <subcellularLocation>
        <location evidence="1">Membrane</location>
        <topology evidence="1">Single-pass membrane protein</topology>
    </subcellularLocation>
</comment>
<proteinExistence type="inferred from homology"/>
<dbReference type="SUPFAM" id="SSF140478">
    <property type="entry name" value="LemA-like"/>
    <property type="match status" value="1"/>
</dbReference>
<keyword evidence="4" id="KW-1133">Transmembrane helix</keyword>
<keyword evidence="7" id="KW-1185">Reference proteome</keyword>
<dbReference type="InterPro" id="IPR007156">
    <property type="entry name" value="MamQ_LemA"/>
</dbReference>
<dbReference type="PANTHER" id="PTHR34478:SF2">
    <property type="entry name" value="MEMBRANE PROTEIN"/>
    <property type="match status" value="1"/>
</dbReference>
<dbReference type="Gene3D" id="1.20.1440.20">
    <property type="entry name" value="LemA-like domain"/>
    <property type="match status" value="1"/>
</dbReference>
<dbReference type="Pfam" id="PF04011">
    <property type="entry name" value="LemA"/>
    <property type="match status" value="1"/>
</dbReference>
<comment type="similarity">
    <text evidence="2">Belongs to the LemA family.</text>
</comment>
<organism evidence="6 7">
    <name type="scientific">Psittacicella hinzii</name>
    <dbReference type="NCBI Taxonomy" id="2028575"/>
    <lineage>
        <taxon>Bacteria</taxon>
        <taxon>Pseudomonadati</taxon>
        <taxon>Pseudomonadota</taxon>
        <taxon>Gammaproteobacteria</taxon>
        <taxon>Pasteurellales</taxon>
        <taxon>Psittacicellaceae</taxon>
        <taxon>Psittacicella</taxon>
    </lineage>
</organism>
<evidence type="ECO:0000313" key="7">
    <source>
        <dbReference type="Proteomes" id="UP000265916"/>
    </source>
</evidence>
<keyword evidence="5" id="KW-0472">Membrane</keyword>
<evidence type="ECO:0000313" key="6">
    <source>
        <dbReference type="EMBL" id="RIY36460.1"/>
    </source>
</evidence>
<dbReference type="OrthoDB" id="9804152at2"/>
<accession>A0A3A1YHC0</accession>
<dbReference type="GO" id="GO:0016020">
    <property type="term" value="C:membrane"/>
    <property type="evidence" value="ECO:0007669"/>
    <property type="project" value="UniProtKB-SubCell"/>
</dbReference>